<dbReference type="PANTHER" id="PTHR21847:SF1">
    <property type="entry name" value="EF-HAND CALCIUM-BINDING DOMAIN-CONTAINING PROTEIN 10"/>
    <property type="match status" value="1"/>
</dbReference>
<dbReference type="PANTHER" id="PTHR21847">
    <property type="entry name" value="EF-HAND CALCIUM-BINDING DOMAIN-CONTAINING PROTEIN 10"/>
    <property type="match status" value="1"/>
</dbReference>
<evidence type="ECO:0000259" key="1">
    <source>
        <dbReference type="PROSITE" id="PS50222"/>
    </source>
</evidence>
<dbReference type="SUPFAM" id="SSF47473">
    <property type="entry name" value="EF-hand"/>
    <property type="match status" value="1"/>
</dbReference>
<dbReference type="InterPro" id="IPR011992">
    <property type="entry name" value="EF-hand-dom_pair"/>
</dbReference>
<dbReference type="CDD" id="cd22976">
    <property type="entry name" value="DD_EFCAB10"/>
    <property type="match status" value="1"/>
</dbReference>
<organism evidence="2 3">
    <name type="scientific">[Myrmecia] bisecta</name>
    <dbReference type="NCBI Taxonomy" id="41462"/>
    <lineage>
        <taxon>Eukaryota</taxon>
        <taxon>Viridiplantae</taxon>
        <taxon>Chlorophyta</taxon>
        <taxon>core chlorophytes</taxon>
        <taxon>Trebouxiophyceae</taxon>
        <taxon>Trebouxiales</taxon>
        <taxon>Trebouxiaceae</taxon>
        <taxon>Myrmecia</taxon>
    </lineage>
</organism>
<dbReference type="InterPro" id="IPR002048">
    <property type="entry name" value="EF_hand_dom"/>
</dbReference>
<sequence length="134" mass="14710">MAPDPRVAAQNYLEEHSLGPLFEAMTAALLVSKPEDPRRFLLDYLHRLQTGAAPPAITTAELQTMFDMFDITHTGSVSVEQATKALKTVLGPAAELQLDPEIQYGGMRFNKEAFVQHMQAALRLAAPTIKDVTC</sequence>
<gene>
    <name evidence="2" type="ORF">WJX72_000841</name>
</gene>
<dbReference type="AlphaFoldDB" id="A0AAW1QPK8"/>
<dbReference type="Proteomes" id="UP001489004">
    <property type="component" value="Unassembled WGS sequence"/>
</dbReference>
<dbReference type="InterPro" id="IPR049760">
    <property type="entry name" value="DD_EFCAB10"/>
</dbReference>
<comment type="caution">
    <text evidence="2">The sequence shown here is derived from an EMBL/GenBank/DDBJ whole genome shotgun (WGS) entry which is preliminary data.</text>
</comment>
<protein>
    <recommendedName>
        <fullName evidence="1">EF-hand domain-containing protein</fullName>
    </recommendedName>
</protein>
<dbReference type="InterPro" id="IPR039879">
    <property type="entry name" value="EFC10"/>
</dbReference>
<feature type="domain" description="EF-hand" evidence="1">
    <location>
        <begin position="57"/>
        <end position="92"/>
    </location>
</feature>
<dbReference type="PROSITE" id="PS50222">
    <property type="entry name" value="EF_HAND_2"/>
    <property type="match status" value="1"/>
</dbReference>
<dbReference type="Gene3D" id="1.20.890.10">
    <property type="entry name" value="cAMP-dependent protein kinase regulatory subunit, dimerization-anchoring domain"/>
    <property type="match status" value="1"/>
</dbReference>
<dbReference type="EMBL" id="JALJOR010000002">
    <property type="protein sequence ID" value="KAK9823175.1"/>
    <property type="molecule type" value="Genomic_DNA"/>
</dbReference>
<dbReference type="GO" id="GO:0005509">
    <property type="term" value="F:calcium ion binding"/>
    <property type="evidence" value="ECO:0007669"/>
    <property type="project" value="InterPro"/>
</dbReference>
<proteinExistence type="predicted"/>
<keyword evidence="3" id="KW-1185">Reference proteome</keyword>
<dbReference type="SUPFAM" id="SSF47391">
    <property type="entry name" value="Dimerization-anchoring domain of cAMP-dependent PK regulatory subunit"/>
    <property type="match status" value="1"/>
</dbReference>
<accession>A0AAW1QPK8</accession>
<name>A0AAW1QPK8_9CHLO</name>
<reference evidence="2 3" key="1">
    <citation type="journal article" date="2024" name="Nat. Commun.">
        <title>Phylogenomics reveals the evolutionary origins of lichenization in chlorophyte algae.</title>
        <authorList>
            <person name="Puginier C."/>
            <person name="Libourel C."/>
            <person name="Otte J."/>
            <person name="Skaloud P."/>
            <person name="Haon M."/>
            <person name="Grisel S."/>
            <person name="Petersen M."/>
            <person name="Berrin J.G."/>
            <person name="Delaux P.M."/>
            <person name="Dal Grande F."/>
            <person name="Keller J."/>
        </authorList>
    </citation>
    <scope>NUCLEOTIDE SEQUENCE [LARGE SCALE GENOMIC DNA]</scope>
    <source>
        <strain evidence="2 3">SAG 2043</strain>
    </source>
</reference>
<evidence type="ECO:0000313" key="3">
    <source>
        <dbReference type="Proteomes" id="UP001489004"/>
    </source>
</evidence>
<evidence type="ECO:0000313" key="2">
    <source>
        <dbReference type="EMBL" id="KAK9823175.1"/>
    </source>
</evidence>